<organism evidence="2 3">
    <name type="scientific">Caballeronia sordidicola</name>
    <name type="common">Burkholderia sordidicola</name>
    <dbReference type="NCBI Taxonomy" id="196367"/>
    <lineage>
        <taxon>Bacteria</taxon>
        <taxon>Pseudomonadati</taxon>
        <taxon>Pseudomonadota</taxon>
        <taxon>Betaproteobacteria</taxon>
        <taxon>Burkholderiales</taxon>
        <taxon>Burkholderiaceae</taxon>
        <taxon>Caballeronia</taxon>
    </lineage>
</organism>
<name>A0A158GDR5_CABSO</name>
<dbReference type="Proteomes" id="UP000054893">
    <property type="component" value="Unassembled WGS sequence"/>
</dbReference>
<evidence type="ECO:0000313" key="3">
    <source>
        <dbReference type="Proteomes" id="UP000054893"/>
    </source>
</evidence>
<dbReference type="Pfam" id="PF13503">
    <property type="entry name" value="DUF4123"/>
    <property type="match status" value="1"/>
</dbReference>
<proteinExistence type="predicted"/>
<reference evidence="2 3" key="1">
    <citation type="submission" date="2016-01" db="EMBL/GenBank/DDBJ databases">
        <authorList>
            <person name="Oliw E.H."/>
        </authorList>
    </citation>
    <scope>NUCLEOTIDE SEQUENCE [LARGE SCALE GENOMIC DNA]</scope>
    <source>
        <strain evidence="2">LMG 22029</strain>
    </source>
</reference>
<evidence type="ECO:0000259" key="1">
    <source>
        <dbReference type="Pfam" id="PF13503"/>
    </source>
</evidence>
<gene>
    <name evidence="2" type="ORF">AWB64_02519</name>
</gene>
<accession>A0A158GDR5</accession>
<dbReference type="OrthoDB" id="8657003at2"/>
<feature type="domain" description="DUF4123" evidence="1">
    <location>
        <begin position="23"/>
        <end position="142"/>
    </location>
</feature>
<sequence>MIPSQLAERLERLRTSAPGLRAYALVDGYQYAQHFGHPLKRRWGAVAALFAGTEDEPLADAGPWVIDLAAPEAFAIASLAELEEARPSVMWLFADQELDALVATLQGKLNSRLPDGRVALVRFWDPRVFVPLFNALDSAGRQSYFGDVSEWHGLRNGKRFHVSHHA</sequence>
<evidence type="ECO:0000313" key="2">
    <source>
        <dbReference type="EMBL" id="SAL29530.1"/>
    </source>
</evidence>
<dbReference type="RefSeq" id="WP_060819288.1">
    <property type="nucleotide sequence ID" value="NZ_FCOC02000006.1"/>
</dbReference>
<dbReference type="AlphaFoldDB" id="A0A158GDR5"/>
<protein>
    <recommendedName>
        <fullName evidence="1">DUF4123 domain-containing protein</fullName>
    </recommendedName>
</protein>
<dbReference type="EMBL" id="FCOC02000006">
    <property type="protein sequence ID" value="SAL29530.1"/>
    <property type="molecule type" value="Genomic_DNA"/>
</dbReference>
<dbReference type="InterPro" id="IPR025391">
    <property type="entry name" value="DUF4123"/>
</dbReference>